<accession>A0A0C4YHV9</accession>
<proteinExistence type="predicted"/>
<evidence type="ECO:0000313" key="2">
    <source>
        <dbReference type="Proteomes" id="UP000031843"/>
    </source>
</evidence>
<reference evidence="1 2" key="1">
    <citation type="journal article" date="2015" name="Genome Announc.">
        <title>Complete Genome Sequence of Cupriavidus basilensis 4G11, Isolated from the Oak Ridge Field Research Center Site.</title>
        <authorList>
            <person name="Ray J."/>
            <person name="Waters R.J."/>
            <person name="Skerker J.M."/>
            <person name="Kuehl J.V."/>
            <person name="Price M.N."/>
            <person name="Huang J."/>
            <person name="Chakraborty R."/>
            <person name="Arkin A.P."/>
            <person name="Deutschbauer A."/>
        </authorList>
    </citation>
    <scope>NUCLEOTIDE SEQUENCE [LARGE SCALE GENOMIC DNA]</scope>
    <source>
        <strain evidence="1">4G11</strain>
    </source>
</reference>
<dbReference type="AlphaFoldDB" id="A0A0C4YHV9"/>
<name>A0A0C4YHV9_9BURK</name>
<evidence type="ECO:0000313" key="1">
    <source>
        <dbReference type="EMBL" id="AJG22185.1"/>
    </source>
</evidence>
<keyword evidence="2" id="KW-1185">Reference proteome</keyword>
<dbReference type="EMBL" id="CP010537">
    <property type="protein sequence ID" value="AJG22185.1"/>
    <property type="molecule type" value="Genomic_DNA"/>
</dbReference>
<dbReference type="Proteomes" id="UP000031843">
    <property type="component" value="Chromosome secondary"/>
</dbReference>
<protein>
    <submittedName>
        <fullName evidence="1">Uncharacterized protein</fullName>
    </submittedName>
</protein>
<organism evidence="1 2">
    <name type="scientific">Cupriavidus basilensis</name>
    <dbReference type="NCBI Taxonomy" id="68895"/>
    <lineage>
        <taxon>Bacteria</taxon>
        <taxon>Pseudomonadati</taxon>
        <taxon>Pseudomonadota</taxon>
        <taxon>Betaproteobacteria</taxon>
        <taxon>Burkholderiales</taxon>
        <taxon>Burkholderiaceae</taxon>
        <taxon>Cupriavidus</taxon>
    </lineage>
</organism>
<dbReference type="KEGG" id="cbw:RR42_s0592"/>
<sequence length="40" mass="4482">MCNPAAAATLAARQCWARSATVVWVIGWGRKRFRVIFAMD</sequence>
<gene>
    <name evidence="1" type="ORF">RR42_s0592</name>
</gene>